<accession>A0A822ZFB7</accession>
<gene>
    <name evidence="1" type="ORF">HUJ06_001440</name>
</gene>
<dbReference type="Proteomes" id="UP000607653">
    <property type="component" value="Unassembled WGS sequence"/>
</dbReference>
<dbReference type="EMBL" id="DUZY01000006">
    <property type="protein sequence ID" value="DAD43210.1"/>
    <property type="molecule type" value="Genomic_DNA"/>
</dbReference>
<proteinExistence type="predicted"/>
<reference evidence="1 2" key="1">
    <citation type="journal article" date="2020" name="Mol. Biol. Evol.">
        <title>Distinct Expression and Methylation Patterns for Genes with Different Fates following a Single Whole-Genome Duplication in Flowering Plants.</title>
        <authorList>
            <person name="Shi T."/>
            <person name="Rahmani R.S."/>
            <person name="Gugger P.F."/>
            <person name="Wang M."/>
            <person name="Li H."/>
            <person name="Zhang Y."/>
            <person name="Li Z."/>
            <person name="Wang Q."/>
            <person name="Van de Peer Y."/>
            <person name="Marchal K."/>
            <person name="Chen J."/>
        </authorList>
    </citation>
    <scope>NUCLEOTIDE SEQUENCE [LARGE SCALE GENOMIC DNA]</scope>
    <source>
        <tissue evidence="1">Leaf</tissue>
    </source>
</reference>
<name>A0A822ZFB7_NELNU</name>
<protein>
    <submittedName>
        <fullName evidence="1">Uncharacterized protein</fullName>
    </submittedName>
</protein>
<organism evidence="1 2">
    <name type="scientific">Nelumbo nucifera</name>
    <name type="common">Sacred lotus</name>
    <dbReference type="NCBI Taxonomy" id="4432"/>
    <lineage>
        <taxon>Eukaryota</taxon>
        <taxon>Viridiplantae</taxon>
        <taxon>Streptophyta</taxon>
        <taxon>Embryophyta</taxon>
        <taxon>Tracheophyta</taxon>
        <taxon>Spermatophyta</taxon>
        <taxon>Magnoliopsida</taxon>
        <taxon>Proteales</taxon>
        <taxon>Nelumbonaceae</taxon>
        <taxon>Nelumbo</taxon>
    </lineage>
</organism>
<dbReference type="AlphaFoldDB" id="A0A822ZFB7"/>
<sequence>MLEVWDMTAEEKIVVQLDEMGRPIGDEGKTGTMVRRAQFAPINYIKWKDMPRTYKDDMWTTVDMH</sequence>
<evidence type="ECO:0000313" key="1">
    <source>
        <dbReference type="EMBL" id="DAD43210.1"/>
    </source>
</evidence>
<comment type="caution">
    <text evidence="1">The sequence shown here is derived from an EMBL/GenBank/DDBJ whole genome shotgun (WGS) entry which is preliminary data.</text>
</comment>
<evidence type="ECO:0000313" key="2">
    <source>
        <dbReference type="Proteomes" id="UP000607653"/>
    </source>
</evidence>
<keyword evidence="2" id="KW-1185">Reference proteome</keyword>